<feature type="transmembrane region" description="Helical" evidence="1">
    <location>
        <begin position="216"/>
        <end position="241"/>
    </location>
</feature>
<sequence length="286" mass="30416">MLVDLALLWSWQRLVVRYFNGKVAESAGATSVQLKNQGRDIRTGWRASRLGTVISRELSLWHGDMRRRTQLLSVAIMTLVSGFGPLISSSIPFSAAWGAWFLIYLAMAAGSNLYGFDGASIWHLVMIPEAAAADVRGRQIAWAIVMTPFVVVATAAVRIFGDLGTDRLAVPLAVGISMMGVGAGLAVAISAKAPYPVPEMKKTFSLNTRGSFNGSSFGLIILAIVIFAATTAPGVLLGALLPNPVNYFAIPVAVAIGALGAWIGGRVAITRMQREPDRILFAVTTA</sequence>
<evidence type="ECO:0008006" key="4">
    <source>
        <dbReference type="Google" id="ProtNLM"/>
    </source>
</evidence>
<feature type="transmembrane region" description="Helical" evidence="1">
    <location>
        <begin position="71"/>
        <end position="91"/>
    </location>
</feature>
<protein>
    <recommendedName>
        <fullName evidence="4">ABC transporter permease</fullName>
    </recommendedName>
</protein>
<keyword evidence="1" id="KW-0812">Transmembrane</keyword>
<accession>A0AB38RKM1</accession>
<evidence type="ECO:0000313" key="3">
    <source>
        <dbReference type="Proteomes" id="UP000831484"/>
    </source>
</evidence>
<evidence type="ECO:0000256" key="1">
    <source>
        <dbReference type="SAM" id="Phobius"/>
    </source>
</evidence>
<evidence type="ECO:0000313" key="2">
    <source>
        <dbReference type="EMBL" id="UPU45496.1"/>
    </source>
</evidence>
<keyword evidence="3" id="KW-1185">Reference proteome</keyword>
<keyword evidence="1" id="KW-0472">Membrane</keyword>
<proteinExistence type="predicted"/>
<feature type="transmembrane region" description="Helical" evidence="1">
    <location>
        <begin position="140"/>
        <end position="160"/>
    </location>
</feature>
<dbReference type="AlphaFoldDB" id="A0AB38RKM1"/>
<organism evidence="2 3">
    <name type="scientific">Rhodococcus qingshengii JCM 15477</name>
    <dbReference type="NCBI Taxonomy" id="1303681"/>
    <lineage>
        <taxon>Bacteria</taxon>
        <taxon>Bacillati</taxon>
        <taxon>Actinomycetota</taxon>
        <taxon>Actinomycetes</taxon>
        <taxon>Mycobacteriales</taxon>
        <taxon>Nocardiaceae</taxon>
        <taxon>Rhodococcus</taxon>
        <taxon>Rhodococcus erythropolis group</taxon>
    </lineage>
</organism>
<name>A0AB38RKM1_RHOSG</name>
<keyword evidence="1" id="KW-1133">Transmembrane helix</keyword>
<dbReference type="EMBL" id="CP096563">
    <property type="protein sequence ID" value="UPU45496.1"/>
    <property type="molecule type" value="Genomic_DNA"/>
</dbReference>
<feature type="transmembrane region" description="Helical" evidence="1">
    <location>
        <begin position="247"/>
        <end position="269"/>
    </location>
</feature>
<gene>
    <name evidence="2" type="ORF">M0639_12720</name>
</gene>
<reference evidence="3" key="1">
    <citation type="journal article" date="2022" name="Environ. Microbiol.">
        <title>Functional analysis, diversity, and distribution of carbendazim hydrolases MheI and CbmA, responsible for the initial step in carbendazim degradation.</title>
        <authorList>
            <person name="Zhang M."/>
            <person name="Bai X."/>
            <person name="Li Q."/>
            <person name="Zhang L."/>
            <person name="Zhu Q."/>
            <person name="Gao S."/>
            <person name="Ke Z."/>
            <person name="Jiang M."/>
            <person name="Hu J."/>
            <person name="Qiu J."/>
            <person name="Hong Q."/>
        </authorList>
    </citation>
    <scope>NUCLEOTIDE SEQUENCE [LARGE SCALE GENOMIC DNA]</scope>
    <source>
        <strain evidence="3">djl-6</strain>
    </source>
</reference>
<dbReference type="RefSeq" id="WP_231915022.1">
    <property type="nucleotide sequence ID" value="NZ_CP096563.1"/>
</dbReference>
<feature type="transmembrane region" description="Helical" evidence="1">
    <location>
        <begin position="172"/>
        <end position="195"/>
    </location>
</feature>
<dbReference type="Proteomes" id="UP000831484">
    <property type="component" value="Chromosome"/>
</dbReference>
<feature type="transmembrane region" description="Helical" evidence="1">
    <location>
        <begin position="97"/>
        <end position="119"/>
    </location>
</feature>